<keyword evidence="5 11" id="KW-0690">Ribosome biogenesis</keyword>
<comment type="similarity">
    <text evidence="2 11">Belongs to the HEATR1/UTP10 family.</text>
</comment>
<dbReference type="InterPro" id="IPR022125">
    <property type="entry name" value="U3snoRNP10_N"/>
</dbReference>
<comment type="subcellular location">
    <subcellularLocation>
        <location evidence="1 11">Nucleus</location>
        <location evidence="1 11">Nucleolus</location>
    </subcellularLocation>
</comment>
<keyword evidence="8 11" id="KW-0687">Ribonucleoprotein</keyword>
<dbReference type="GO" id="GO:0045943">
    <property type="term" value="P:positive regulation of transcription by RNA polymerase I"/>
    <property type="evidence" value="ECO:0007669"/>
    <property type="project" value="TreeGrafter"/>
</dbReference>
<dbReference type="FunCoup" id="A0A1J7JX35">
    <property type="interactions" value="1058"/>
</dbReference>
<evidence type="ECO:0000313" key="14">
    <source>
        <dbReference type="EMBL" id="OIW33972.1"/>
    </source>
</evidence>
<accession>A0A1J7JX35</accession>
<feature type="repeat" description="HEAT" evidence="10">
    <location>
        <begin position="591"/>
        <end position="629"/>
    </location>
</feature>
<name>A0A1J7JX35_9PEZI</name>
<organism evidence="14 15">
    <name type="scientific">Coniochaeta ligniaria NRRL 30616</name>
    <dbReference type="NCBI Taxonomy" id="1408157"/>
    <lineage>
        <taxon>Eukaryota</taxon>
        <taxon>Fungi</taxon>
        <taxon>Dikarya</taxon>
        <taxon>Ascomycota</taxon>
        <taxon>Pezizomycotina</taxon>
        <taxon>Sordariomycetes</taxon>
        <taxon>Sordariomycetidae</taxon>
        <taxon>Coniochaetales</taxon>
        <taxon>Coniochaetaceae</taxon>
        <taxon>Coniochaeta</taxon>
    </lineage>
</organism>
<dbReference type="InterPro" id="IPR056473">
    <property type="entry name" value="HEAT_Utp10/HEAT1"/>
</dbReference>
<dbReference type="SUPFAM" id="SSF48371">
    <property type="entry name" value="ARM repeat"/>
    <property type="match status" value="1"/>
</dbReference>
<evidence type="ECO:0000256" key="12">
    <source>
        <dbReference type="SAM" id="MobiDB-lite"/>
    </source>
</evidence>
<evidence type="ECO:0000256" key="7">
    <source>
        <dbReference type="ARBA" id="ARBA00023242"/>
    </source>
</evidence>
<evidence type="ECO:0000256" key="5">
    <source>
        <dbReference type="ARBA" id="ARBA00022517"/>
    </source>
</evidence>
<dbReference type="GO" id="GO:0032040">
    <property type="term" value="C:small-subunit processome"/>
    <property type="evidence" value="ECO:0007669"/>
    <property type="project" value="TreeGrafter"/>
</dbReference>
<dbReference type="GO" id="GO:0030686">
    <property type="term" value="C:90S preribosome"/>
    <property type="evidence" value="ECO:0007669"/>
    <property type="project" value="TreeGrafter"/>
</dbReference>
<evidence type="ECO:0000256" key="3">
    <source>
        <dbReference type="ARBA" id="ARBA00011399"/>
    </source>
</evidence>
<feature type="domain" description="BP28 C-terminal" evidence="13">
    <location>
        <begin position="1514"/>
        <end position="1666"/>
    </location>
</feature>
<evidence type="ECO:0000256" key="4">
    <source>
        <dbReference type="ARBA" id="ARBA00015399"/>
    </source>
</evidence>
<protein>
    <recommendedName>
        <fullName evidence="4 11">U3 small nucleolar RNA-associated protein 10</fullName>
    </recommendedName>
</protein>
<dbReference type="STRING" id="1408157.A0A1J7JX35"/>
<evidence type="ECO:0000313" key="15">
    <source>
        <dbReference type="Proteomes" id="UP000182658"/>
    </source>
</evidence>
<evidence type="ECO:0000256" key="1">
    <source>
        <dbReference type="ARBA" id="ARBA00004604"/>
    </source>
</evidence>
<dbReference type="InterPro" id="IPR040191">
    <property type="entry name" value="UTP10"/>
</dbReference>
<dbReference type="Proteomes" id="UP000182658">
    <property type="component" value="Unassembled WGS sequence"/>
</dbReference>
<evidence type="ECO:0000256" key="6">
    <source>
        <dbReference type="ARBA" id="ARBA00022552"/>
    </source>
</evidence>
<dbReference type="GO" id="GO:0000462">
    <property type="term" value="P:maturation of SSU-rRNA from tricistronic rRNA transcript (SSU-rRNA, 5.8S rRNA, LSU-rRNA)"/>
    <property type="evidence" value="ECO:0007669"/>
    <property type="project" value="TreeGrafter"/>
</dbReference>
<evidence type="ECO:0000256" key="11">
    <source>
        <dbReference type="RuleBase" id="RU367065"/>
    </source>
</evidence>
<dbReference type="OrthoDB" id="31183at2759"/>
<dbReference type="InterPro" id="IPR012954">
    <property type="entry name" value="BP28_C_dom"/>
</dbReference>
<gene>
    <name evidence="14" type="ORF">CONLIGDRAFT_641040</name>
</gene>
<feature type="region of interest" description="Disordered" evidence="12">
    <location>
        <begin position="885"/>
        <end position="905"/>
    </location>
</feature>
<evidence type="ECO:0000256" key="8">
    <source>
        <dbReference type="ARBA" id="ARBA00023274"/>
    </source>
</evidence>
<dbReference type="Gene3D" id="1.25.10.10">
    <property type="entry name" value="Leucine-rich Repeat Variant"/>
    <property type="match status" value="3"/>
</dbReference>
<keyword evidence="7 11" id="KW-0539">Nucleus</keyword>
<dbReference type="GO" id="GO:0034455">
    <property type="term" value="C:t-UTP complex"/>
    <property type="evidence" value="ECO:0007669"/>
    <property type="project" value="TreeGrafter"/>
</dbReference>
<dbReference type="PANTHER" id="PTHR13457:SF1">
    <property type="entry name" value="HEAT REPEAT-CONTAINING PROTEIN 1"/>
    <property type="match status" value="1"/>
</dbReference>
<keyword evidence="11" id="KW-0812">Transmembrane</keyword>
<evidence type="ECO:0000259" key="13">
    <source>
        <dbReference type="SMART" id="SM01036"/>
    </source>
</evidence>
<evidence type="ECO:0000256" key="2">
    <source>
        <dbReference type="ARBA" id="ARBA00010559"/>
    </source>
</evidence>
<dbReference type="Pfam" id="PF23243">
    <property type="entry name" value="HEAT_HEATR1"/>
    <property type="match status" value="1"/>
</dbReference>
<dbReference type="InParanoid" id="A0A1J7JX35"/>
<keyword evidence="6 11" id="KW-0698">rRNA processing</keyword>
<proteinExistence type="inferred from homology"/>
<keyword evidence="11" id="KW-0472">Membrane</keyword>
<feature type="compositionally biased region" description="Low complexity" evidence="12">
    <location>
        <begin position="896"/>
        <end position="905"/>
    </location>
</feature>
<keyword evidence="15" id="KW-1185">Reference proteome</keyword>
<dbReference type="EMBL" id="KV875094">
    <property type="protein sequence ID" value="OIW33972.1"/>
    <property type="molecule type" value="Genomic_DNA"/>
</dbReference>
<feature type="transmembrane region" description="Helical" evidence="11">
    <location>
        <begin position="132"/>
        <end position="157"/>
    </location>
</feature>
<dbReference type="SMART" id="SM01036">
    <property type="entry name" value="BP28CT"/>
    <property type="match status" value="1"/>
</dbReference>
<dbReference type="PANTHER" id="PTHR13457">
    <property type="entry name" value="BAP28"/>
    <property type="match status" value="1"/>
</dbReference>
<evidence type="ECO:0000256" key="9">
    <source>
        <dbReference type="ARBA" id="ARBA00025076"/>
    </source>
</evidence>
<comment type="function">
    <text evidence="9">Involved in nucleolar processing of pre-18S ribosomal RNA. Involved in ribosome biosynthesis.</text>
</comment>
<comment type="subunit">
    <text evidence="3 11">Component of the ribosomal small subunit (SSU) processome.</text>
</comment>
<dbReference type="Pfam" id="PF12397">
    <property type="entry name" value="U3snoRNP10"/>
    <property type="match status" value="1"/>
</dbReference>
<keyword evidence="11" id="KW-1133">Transmembrane helix</keyword>
<dbReference type="InterPro" id="IPR016024">
    <property type="entry name" value="ARM-type_fold"/>
</dbReference>
<reference evidence="14 15" key="1">
    <citation type="submission" date="2016-10" db="EMBL/GenBank/DDBJ databases">
        <title>Draft genome sequence of Coniochaeta ligniaria NRRL30616, a lignocellulolytic fungus for bioabatement of inhibitors in plant biomass hydrolysates.</title>
        <authorList>
            <consortium name="DOE Joint Genome Institute"/>
            <person name="Jimenez D.J."/>
            <person name="Hector R.E."/>
            <person name="Riley R."/>
            <person name="Sun H."/>
            <person name="Grigoriev I.V."/>
            <person name="Van Elsas J.D."/>
            <person name="Nichols N.N."/>
        </authorList>
    </citation>
    <scope>NUCLEOTIDE SEQUENCE [LARGE SCALE GENOMIC DNA]</scope>
    <source>
        <strain evidence="14 15">NRRL 30616</strain>
    </source>
</reference>
<dbReference type="Pfam" id="PF08146">
    <property type="entry name" value="BP28CT"/>
    <property type="match status" value="1"/>
</dbReference>
<dbReference type="InterPro" id="IPR011989">
    <property type="entry name" value="ARM-like"/>
</dbReference>
<sequence length="1796" mass="198141">MATSLQAQLAKVAANSKSSLNIKATRASHSKSLIFEPAVAAGQTFQAVYAVSHDGFEELCRLDGRFLQFQTNLFSEQSQDEDRTQLSKVENEELDRRIDAFLRLAGSRLRLMPAIKAIEWLIRRFRGRIHEFNTASLIAAFLPYHTIAAFVTLMSILPAKIPAEYRFLDPYIRSLTAPPRAAIVQQTISRPELLATISAYTLESCRLGVEYPAMISFWAGIMTETVNGMLDKMRSGRRSVQADNDQALLQQIGPTLSEALVMRKVPGLQVASYMVVAVLASKGGLSDAALSSFMEQIVHGWTTETSRPGLVCLSILAQHRSAKALPGKVTKALTKVPDLVKTLQEISRDYRVDRLANGLALALIDRTYKKGDARGLDMVKSIILGRFLPEKQIRVAYKALLVAAHRTGDEIDQDGQVRKQLGSVLVVLSQAPEELGEVIRATIEEVDFDIEALELKLEANVRPRLALEAPKENGIEESSDSRDKVEDANTALGQLSKPKNVSTCFSSDADTFFTQLSAVFLSFASTKERLPNFDQAPILSRPTAPTDSFYISFYIRVWTGSYPALARVAALEQVKDRLKADDCNTVDFQAILPYCVAALRDSNKKVRRAAADLVAVLSTLYPETNAKHTRQWSPYDKKTTEIHWMEGDATRVLLNAILVPALEECVLDERHITAALKTGLESSKAAGDAAKSPAKKQKLSHSTKLSILKALCSHVVHTPFVIVKVRLLEGLNQVRGVSGVSRTELLLPLLLSWASLSEVEAQQILKREGLEEAVVDASYVEIVVANDKPGLDAILNLIKSPNTSERPSLLRSLFGRIRKMWSSMKSDLKFSTALTMLELSQNQPQQGQSDTIATEAADVLQNVELTTDVLLEFLRSLQEASKLAVESPAHKRRRASSSNDSRSINLRSSPELSAILRKTTFVLELVQSSNPAVHPQLLQSLFATLSDLQHLRSVVGSELGYLQNLVLGSLLAMMPTYKNNKDLKIDASVGHGDVLVTCIQRSSSPGVQNAALLLVASLAKTAPDVVLHSVMPIFTFMGSSVLRQADDYSAHVVNQTIKEVIPPLIDTFRKSRRNLVASASELLASFVIAYEHIPSPRKHSLFLSLIENLGPEDFLFAVIAMFVDKYGTTDNILGFLAQIMDNFDVAVQLQSLVKLLDLIRDILKPKPTLSEVLLGRNEENAKDPQKTALKELTLLHHVLGNRRLKTEIAELAERDDMESAKIRDIYATLLEDILTLADAVKSKRPLYNRCGEALSSLLNLRSTAEFIKAVETLLDRPNIALRQKVLRALELRVDHEDRANLKSRAALLGFLPQLTAVIRESEDVHYKLTAITCVDKIAEKYGKKDLEAVAAAATTIASDKCLGQGFDQLRVMALLCLASLVDVLQEGIVPVLPVAIPKTLAYLRESLQGDKPNAELHNASYALMTSLAQHLPYMITGAYLDELLSCSNLSAEAGLNEEANDSRVQCLRLLAKLADGKAIFTALEKNWSKAAASGWTALNEYLDVLGWTLDKHSKATISKNIPALTATFMAALDLRSLAQYKQVTGAQAEQLKSIEDKVNDVVLKMIYKLNDAAFRPIFSQLMEWSGTGPSKTDRAGAILRQQSVYGFLFAFFDGLKSIVTSYATYIVDSAVKILKSTDPKSADESELWKRVLRTLAKCFEHDQDGFWQAPAHFGAVAPVLVEQFGHAATLDLAEELIPAVVELAHAADSQEHQKELNGALLKHLRSEQAAVRLAVVLCEQALTDRLGEDWLSMLPEMLPYISELQDDDDEVVERETHRWIVKIEGILGESLDSMLQ</sequence>
<dbReference type="PROSITE" id="PS50077">
    <property type="entry name" value="HEAT_REPEAT"/>
    <property type="match status" value="1"/>
</dbReference>
<dbReference type="GO" id="GO:0030515">
    <property type="term" value="F:snoRNA binding"/>
    <property type="evidence" value="ECO:0007669"/>
    <property type="project" value="TreeGrafter"/>
</dbReference>
<dbReference type="InterPro" id="IPR021133">
    <property type="entry name" value="HEAT_type_2"/>
</dbReference>
<evidence type="ECO:0000256" key="10">
    <source>
        <dbReference type="PROSITE-ProRule" id="PRU00103"/>
    </source>
</evidence>